<evidence type="ECO:0000259" key="1">
    <source>
        <dbReference type="Pfam" id="PF02915"/>
    </source>
</evidence>
<accession>A0A8J7JMP3</accession>
<feature type="domain" description="Rubrerythrin diiron-binding" evidence="1">
    <location>
        <begin position="9"/>
        <end position="145"/>
    </location>
</feature>
<keyword evidence="3" id="KW-1185">Reference proteome</keyword>
<dbReference type="PANTHER" id="PTHR33531:SF7">
    <property type="entry name" value="HYPOTHETICAL MEMBRANE PROTEIN, CONSERVED"/>
    <property type="match status" value="1"/>
</dbReference>
<dbReference type="Pfam" id="PF02915">
    <property type="entry name" value="Rubrerythrin"/>
    <property type="match status" value="1"/>
</dbReference>
<dbReference type="Proteomes" id="UP000636888">
    <property type="component" value="Unassembled WGS sequence"/>
</dbReference>
<evidence type="ECO:0000313" key="3">
    <source>
        <dbReference type="Proteomes" id="UP000636888"/>
    </source>
</evidence>
<dbReference type="RefSeq" id="WP_199384929.1">
    <property type="nucleotide sequence ID" value="NZ_JAEMHM010000012.1"/>
</dbReference>
<organism evidence="2 3">
    <name type="scientific">Geomesophilobacter sediminis</name>
    <dbReference type="NCBI Taxonomy" id="2798584"/>
    <lineage>
        <taxon>Bacteria</taxon>
        <taxon>Pseudomonadati</taxon>
        <taxon>Thermodesulfobacteriota</taxon>
        <taxon>Desulfuromonadia</taxon>
        <taxon>Geobacterales</taxon>
        <taxon>Geobacteraceae</taxon>
        <taxon>Geomesophilobacter</taxon>
    </lineage>
</organism>
<dbReference type="PANTHER" id="PTHR33531">
    <property type="entry name" value="RUBRERYTHRIN SUBFAMILY"/>
    <property type="match status" value="1"/>
</dbReference>
<dbReference type="GO" id="GO:0046872">
    <property type="term" value="F:metal ion binding"/>
    <property type="evidence" value="ECO:0007669"/>
    <property type="project" value="InterPro"/>
</dbReference>
<dbReference type="AlphaFoldDB" id="A0A8J7JMP3"/>
<evidence type="ECO:0000313" key="2">
    <source>
        <dbReference type="EMBL" id="MBJ6726035.1"/>
    </source>
</evidence>
<dbReference type="InterPro" id="IPR012347">
    <property type="entry name" value="Ferritin-like"/>
</dbReference>
<dbReference type="InterPro" id="IPR003251">
    <property type="entry name" value="Rr_diiron-bd_dom"/>
</dbReference>
<name>A0A8J7JMP3_9BACT</name>
<gene>
    <name evidence="2" type="ORF">JFN93_15060</name>
</gene>
<reference evidence="2" key="1">
    <citation type="submission" date="2020-12" db="EMBL/GenBank/DDBJ databases">
        <title>Geomonas sp. Red875, isolated from river sediment.</title>
        <authorList>
            <person name="Xu Z."/>
            <person name="Zhang Z."/>
            <person name="Masuda Y."/>
            <person name="Itoh H."/>
            <person name="Senoo K."/>
        </authorList>
    </citation>
    <scope>NUCLEOTIDE SEQUENCE</scope>
    <source>
        <strain evidence="2">Red875</strain>
    </source>
</reference>
<comment type="caution">
    <text evidence="2">The sequence shown here is derived from an EMBL/GenBank/DDBJ whole genome shotgun (WGS) entry which is preliminary data.</text>
</comment>
<dbReference type="GO" id="GO:0016491">
    <property type="term" value="F:oxidoreductase activity"/>
    <property type="evidence" value="ECO:0007669"/>
    <property type="project" value="InterPro"/>
</dbReference>
<dbReference type="SUPFAM" id="SSF47240">
    <property type="entry name" value="Ferritin-like"/>
    <property type="match status" value="1"/>
</dbReference>
<sequence>MTKHYTLQEALRLAIKSEKDSMDFYRKAAELVTDARSKEVFTLLAKEEVDHLKSFYGLYQWEDLGPIDAFIATPPDKLSATHLALEKAIAADTTEKVALEIALKEEKAGIELYQVLVQDITDQQVKHVFEAVIKGTQGHYDLIEDEYMRVMAMVHSSDQNIYVRE</sequence>
<dbReference type="Gene3D" id="1.20.1260.10">
    <property type="match status" value="1"/>
</dbReference>
<dbReference type="InterPro" id="IPR009078">
    <property type="entry name" value="Ferritin-like_SF"/>
</dbReference>
<protein>
    <submittedName>
        <fullName evidence="2">Ferritin family protein</fullName>
    </submittedName>
</protein>
<dbReference type="EMBL" id="JAEMHM010000012">
    <property type="protein sequence ID" value="MBJ6726035.1"/>
    <property type="molecule type" value="Genomic_DNA"/>
</dbReference>
<proteinExistence type="predicted"/>
<dbReference type="CDD" id="cd01045">
    <property type="entry name" value="Ferritin_like_AB"/>
    <property type="match status" value="1"/>
</dbReference>